<dbReference type="SUPFAM" id="SSF49777">
    <property type="entry name" value="PEBP-like"/>
    <property type="match status" value="1"/>
</dbReference>
<accession>A0ABY8WAF2</accession>
<keyword evidence="2" id="KW-0649">Protein kinase inhibitor</keyword>
<reference evidence="2 3" key="1">
    <citation type="submission" date="2023-06" db="EMBL/GenBank/DDBJ databases">
        <authorList>
            <person name="Yushchuk O."/>
            <person name="Binda E."/>
            <person name="Ruckert-Reed C."/>
            <person name="Fedorenko V."/>
            <person name="Kalinowski J."/>
            <person name="Marinelli F."/>
        </authorList>
    </citation>
    <scope>NUCLEOTIDE SEQUENCE [LARGE SCALE GENOMIC DNA]</scope>
    <source>
        <strain evidence="2 3">NRRL 3884</strain>
    </source>
</reference>
<evidence type="ECO:0000313" key="2">
    <source>
        <dbReference type="EMBL" id="WIM93374.1"/>
    </source>
</evidence>
<dbReference type="Gene3D" id="3.90.280.10">
    <property type="entry name" value="PEBP-like"/>
    <property type="match status" value="1"/>
</dbReference>
<proteinExistence type="inferred from homology"/>
<protein>
    <submittedName>
        <fullName evidence="2">YbhB/YbcL family Raf kinase inhibitor-like protein</fullName>
    </submittedName>
</protein>
<dbReference type="PANTHER" id="PTHR30289:SF1">
    <property type="entry name" value="PEBP (PHOSPHATIDYLETHANOLAMINE-BINDING PROTEIN) FAMILY PROTEIN"/>
    <property type="match status" value="1"/>
</dbReference>
<dbReference type="InterPro" id="IPR008914">
    <property type="entry name" value="PEBP"/>
</dbReference>
<dbReference type="Pfam" id="PF01161">
    <property type="entry name" value="PBP"/>
    <property type="match status" value="1"/>
</dbReference>
<name>A0ABY8WAF2_9ACTN</name>
<evidence type="ECO:0000313" key="3">
    <source>
        <dbReference type="Proteomes" id="UP001240150"/>
    </source>
</evidence>
<dbReference type="InterPro" id="IPR005247">
    <property type="entry name" value="YbhB_YbcL/LppC-like"/>
</dbReference>
<dbReference type="CDD" id="cd00865">
    <property type="entry name" value="PEBP_bact_arch"/>
    <property type="match status" value="1"/>
</dbReference>
<dbReference type="RefSeq" id="WP_284914581.1">
    <property type="nucleotide sequence ID" value="NZ_CP126980.1"/>
</dbReference>
<dbReference type="PANTHER" id="PTHR30289">
    <property type="entry name" value="UNCHARACTERIZED PROTEIN YBCL-RELATED"/>
    <property type="match status" value="1"/>
</dbReference>
<dbReference type="NCBIfam" id="TIGR00481">
    <property type="entry name" value="YbhB/YbcL family Raf kinase inhibitor-like protein"/>
    <property type="match status" value="1"/>
</dbReference>
<sequence>MMRTAATIVSAAALAAGTFGYHHVRDDAPAAAAHHQVRDDARTEFGYHRVRDGIPAGAGRFRVTSPDLRTRFPAGDLANVFGCGGSNAQPRLAWSGAPAGTRSFAVTMYDPDAPTGSGFWHWLEWDVPATSRGLDTTVPAGAVAGTGDAGITGYLGPCPPVGDIAHRYEITVYALDVPTLNLPAATPPVVTAFTMREHILAFGRMTVTAKR</sequence>
<keyword evidence="3" id="KW-1185">Reference proteome</keyword>
<dbReference type="Proteomes" id="UP001240150">
    <property type="component" value="Chromosome"/>
</dbReference>
<gene>
    <name evidence="2" type="ORF">ACTOB_005351</name>
</gene>
<dbReference type="GO" id="GO:0004860">
    <property type="term" value="F:protein kinase inhibitor activity"/>
    <property type="evidence" value="ECO:0007669"/>
    <property type="project" value="UniProtKB-KW"/>
</dbReference>
<organism evidence="2 3">
    <name type="scientific">Actinoplanes oblitus</name>
    <dbReference type="NCBI Taxonomy" id="3040509"/>
    <lineage>
        <taxon>Bacteria</taxon>
        <taxon>Bacillati</taxon>
        <taxon>Actinomycetota</taxon>
        <taxon>Actinomycetes</taxon>
        <taxon>Micromonosporales</taxon>
        <taxon>Micromonosporaceae</taxon>
        <taxon>Actinoplanes</taxon>
    </lineage>
</organism>
<comment type="similarity">
    <text evidence="1">Belongs to the UPF0098 family.</text>
</comment>
<dbReference type="EMBL" id="CP126980">
    <property type="protein sequence ID" value="WIM93374.1"/>
    <property type="molecule type" value="Genomic_DNA"/>
</dbReference>
<dbReference type="InterPro" id="IPR036610">
    <property type="entry name" value="PEBP-like_sf"/>
</dbReference>
<evidence type="ECO:0000256" key="1">
    <source>
        <dbReference type="ARBA" id="ARBA00007120"/>
    </source>
</evidence>